<evidence type="ECO:0000256" key="2">
    <source>
        <dbReference type="SAM" id="MobiDB-lite"/>
    </source>
</evidence>
<proteinExistence type="predicted"/>
<reference evidence="3" key="1">
    <citation type="submission" date="2021-02" db="EMBL/GenBank/DDBJ databases">
        <authorList>
            <person name="Dougan E. K."/>
            <person name="Rhodes N."/>
            <person name="Thang M."/>
            <person name="Chan C."/>
        </authorList>
    </citation>
    <scope>NUCLEOTIDE SEQUENCE</scope>
</reference>
<keyword evidence="4" id="KW-1185">Reference proteome</keyword>
<organism evidence="3 4">
    <name type="scientific">Symbiodinium natans</name>
    <dbReference type="NCBI Taxonomy" id="878477"/>
    <lineage>
        <taxon>Eukaryota</taxon>
        <taxon>Sar</taxon>
        <taxon>Alveolata</taxon>
        <taxon>Dinophyceae</taxon>
        <taxon>Suessiales</taxon>
        <taxon>Symbiodiniaceae</taxon>
        <taxon>Symbiodinium</taxon>
    </lineage>
</organism>
<evidence type="ECO:0000256" key="1">
    <source>
        <dbReference type="SAM" id="Coils"/>
    </source>
</evidence>
<evidence type="ECO:0000313" key="4">
    <source>
        <dbReference type="Proteomes" id="UP000604046"/>
    </source>
</evidence>
<sequence length="353" mass="39541">MEAPQTEVDERTLKQLLRCFRWIECSRDGGTRQILFLDGDELAKLQEVHWIHQHAICMVRGFDESLQEDPGWATRESYPRVIELSEIHMRGIWGVLDYKRHAAIAGGGNKMQKRMLAMVILLAGAVKLNKVSELPKWWTRTGYVSQLVQHLIKKSRVSDRRSRSPVKLVAARARSKSEAKSSSSEPQQRKKRRNGSTKCSSRTARADAAQAVEERMKDKAMEKLRQELAEVRALAEAEREEKEAALQAAQEAQTAEALALDEKASVEEEKARAEEEKAALLKEKEDAVLAAQAAAESEAAARQELLVLAEDTEKVLSAIQDLANNSADEVRVLRSLAQALIVLHILVKQHGQS</sequence>
<feature type="coiled-coil region" evidence="1">
    <location>
        <begin position="217"/>
        <end position="290"/>
    </location>
</feature>
<dbReference type="Proteomes" id="UP000604046">
    <property type="component" value="Unassembled WGS sequence"/>
</dbReference>
<protein>
    <submittedName>
        <fullName evidence="3">Lamb2 protein</fullName>
    </submittedName>
</protein>
<keyword evidence="1" id="KW-0175">Coiled coil</keyword>
<comment type="caution">
    <text evidence="3">The sequence shown here is derived from an EMBL/GenBank/DDBJ whole genome shotgun (WGS) entry which is preliminary data.</text>
</comment>
<gene>
    <name evidence="3" type="primary">Lamb2</name>
    <name evidence="3" type="ORF">SNAT2548_LOCUS2557</name>
</gene>
<dbReference type="AlphaFoldDB" id="A0A812I4Y0"/>
<dbReference type="EMBL" id="CAJNDS010000153">
    <property type="protein sequence ID" value="CAE6971109.1"/>
    <property type="molecule type" value="Genomic_DNA"/>
</dbReference>
<name>A0A812I4Y0_9DINO</name>
<feature type="region of interest" description="Disordered" evidence="2">
    <location>
        <begin position="163"/>
        <end position="211"/>
    </location>
</feature>
<accession>A0A812I4Y0</accession>
<evidence type="ECO:0000313" key="3">
    <source>
        <dbReference type="EMBL" id="CAE6971109.1"/>
    </source>
</evidence>